<gene>
    <name evidence="9" type="ORF">LTR78_006836</name>
</gene>
<evidence type="ECO:0000256" key="3">
    <source>
        <dbReference type="ARBA" id="ARBA00022824"/>
    </source>
</evidence>
<keyword evidence="4 6" id="KW-1133">Transmembrane helix</keyword>
<keyword evidence="5 6" id="KW-0472">Membrane</keyword>
<feature type="compositionally biased region" description="Basic and acidic residues" evidence="7">
    <location>
        <begin position="397"/>
        <end position="408"/>
    </location>
</feature>
<dbReference type="EMBL" id="JAUTXT010000026">
    <property type="protein sequence ID" value="KAK3673291.1"/>
    <property type="molecule type" value="Genomic_DNA"/>
</dbReference>
<reference evidence="9" key="1">
    <citation type="submission" date="2023-07" db="EMBL/GenBank/DDBJ databases">
        <title>Black Yeasts Isolated from many extreme environments.</title>
        <authorList>
            <person name="Coleine C."/>
            <person name="Stajich J.E."/>
            <person name="Selbmann L."/>
        </authorList>
    </citation>
    <scope>NUCLEOTIDE SEQUENCE</scope>
    <source>
        <strain evidence="9">CCFEE 5485</strain>
    </source>
</reference>
<feature type="region of interest" description="Disordered" evidence="7">
    <location>
        <begin position="360"/>
        <end position="408"/>
    </location>
</feature>
<protein>
    <recommendedName>
        <fullName evidence="6">Reticulon-like protein</fullName>
    </recommendedName>
</protein>
<dbReference type="Proteomes" id="UP001274830">
    <property type="component" value="Unassembled WGS sequence"/>
</dbReference>
<evidence type="ECO:0000256" key="5">
    <source>
        <dbReference type="ARBA" id="ARBA00023136"/>
    </source>
</evidence>
<feature type="transmembrane region" description="Helical" evidence="6">
    <location>
        <begin position="179"/>
        <end position="198"/>
    </location>
</feature>
<evidence type="ECO:0000313" key="10">
    <source>
        <dbReference type="Proteomes" id="UP001274830"/>
    </source>
</evidence>
<dbReference type="AlphaFoldDB" id="A0AAE0WKB6"/>
<feature type="region of interest" description="Disordered" evidence="7">
    <location>
        <begin position="1"/>
        <end position="37"/>
    </location>
</feature>
<dbReference type="Pfam" id="PF02453">
    <property type="entry name" value="Reticulon"/>
    <property type="match status" value="1"/>
</dbReference>
<keyword evidence="3 6" id="KW-0256">Endoplasmic reticulum</keyword>
<evidence type="ECO:0000256" key="2">
    <source>
        <dbReference type="ARBA" id="ARBA00022692"/>
    </source>
</evidence>
<evidence type="ECO:0000256" key="1">
    <source>
        <dbReference type="ARBA" id="ARBA00004477"/>
    </source>
</evidence>
<feature type="transmembrane region" description="Helical" evidence="6">
    <location>
        <begin position="241"/>
        <end position="263"/>
    </location>
</feature>
<evidence type="ECO:0000256" key="4">
    <source>
        <dbReference type="ARBA" id="ARBA00022989"/>
    </source>
</evidence>
<evidence type="ECO:0000256" key="7">
    <source>
        <dbReference type="SAM" id="MobiDB-lite"/>
    </source>
</evidence>
<evidence type="ECO:0000256" key="6">
    <source>
        <dbReference type="RuleBase" id="RU363132"/>
    </source>
</evidence>
<comment type="caution">
    <text evidence="9">The sequence shown here is derived from an EMBL/GenBank/DDBJ whole genome shotgun (WGS) entry which is preliminary data.</text>
</comment>
<sequence>MADQQQYPNLNPYSKFDGSNDTANVQSNVGGQSNMTEQAKGTANNLMNSKQTKQYQQISPPNIPQKQVPPNMSLISDAQSAMDSVKNSQTVQNIQNGPVADKARAETAAVNNEFSNLANSRQTPNTQTATGQPLTHYHSMFYTLLSWENPRATAISYAAIVLAIFAFRYLPIVRYSLRLTWIVLGITAAAEVAGRVAFGQGMATKMRPKQYYTIPRETLDSMIGDLEQLVNFFVIEFQRILFAENISATIGAFASALTTYFLIKVTPAWGLALLFTTVIYFVPLIYISNKELIDSHLENAGKIVNEQTQQVRDLASQHTSKAMEASQQTFKQYSARASEMVGQTKEKAVQQGVAAKEQAVNQGIISPETADRTEESLRSAPSAPATELPGHAQDAMQAEHRTAEPVLQ</sequence>
<keyword evidence="2 6" id="KW-0812">Transmembrane</keyword>
<dbReference type="InterPro" id="IPR003388">
    <property type="entry name" value="Reticulon"/>
</dbReference>
<organism evidence="9 10">
    <name type="scientific">Recurvomyces mirabilis</name>
    <dbReference type="NCBI Taxonomy" id="574656"/>
    <lineage>
        <taxon>Eukaryota</taxon>
        <taxon>Fungi</taxon>
        <taxon>Dikarya</taxon>
        <taxon>Ascomycota</taxon>
        <taxon>Pezizomycotina</taxon>
        <taxon>Dothideomycetes</taxon>
        <taxon>Dothideomycetidae</taxon>
        <taxon>Mycosphaerellales</taxon>
        <taxon>Teratosphaeriaceae</taxon>
        <taxon>Recurvomyces</taxon>
    </lineage>
</organism>
<feature type="transmembrane region" description="Helical" evidence="6">
    <location>
        <begin position="269"/>
        <end position="287"/>
    </location>
</feature>
<dbReference type="PROSITE" id="PS50845">
    <property type="entry name" value="RETICULON"/>
    <property type="match status" value="1"/>
</dbReference>
<name>A0AAE0WKB6_9PEZI</name>
<comment type="subcellular location">
    <subcellularLocation>
        <location evidence="1 6">Endoplasmic reticulum membrane</location>
        <topology evidence="1 6">Multi-pass membrane protein</topology>
    </subcellularLocation>
</comment>
<evidence type="ECO:0000313" key="9">
    <source>
        <dbReference type="EMBL" id="KAK3673291.1"/>
    </source>
</evidence>
<feature type="region of interest" description="Disordered" evidence="7">
    <location>
        <begin position="51"/>
        <end position="71"/>
    </location>
</feature>
<dbReference type="GO" id="GO:0005789">
    <property type="term" value="C:endoplasmic reticulum membrane"/>
    <property type="evidence" value="ECO:0007669"/>
    <property type="project" value="UniProtKB-SubCell"/>
</dbReference>
<proteinExistence type="predicted"/>
<feature type="transmembrane region" description="Helical" evidence="6">
    <location>
        <begin position="154"/>
        <end position="173"/>
    </location>
</feature>
<feature type="domain" description="Reticulon" evidence="8">
    <location>
        <begin position="141"/>
        <end position="349"/>
    </location>
</feature>
<keyword evidence="10" id="KW-1185">Reference proteome</keyword>
<evidence type="ECO:0000259" key="8">
    <source>
        <dbReference type="PROSITE" id="PS50845"/>
    </source>
</evidence>
<accession>A0AAE0WKB6</accession>